<protein>
    <submittedName>
        <fullName evidence="11">Interleukin 17 receptor B</fullName>
    </submittedName>
</protein>
<sequence>MKSCYSLFFLHFCPSAEWAVKHRLTPGDLQNLRVEAVKADVGTESDPIHMNISWKLREDASIRVLTATKICVLGKGRIQTFECVRCNYTDTFKSQTNPSGDKWQFHYVGFPVELNTLYFINAHNIPTANMNEDAPSISVNYTSPGCLDGVMKFKKRCVEVGSLWDPKLIACKKEKSLEVTFTTSTLGTKYSILVEMDDPIGVIKNFEVFLPIQTQKCNIVNVLILLFSPQLIPYFPKCGNDCIRRKGTILTCSEPGGSGWFFSRSNKTISVGSHLLLILPASFVVTWVLAAGVYLIWRHEKVKQVVFQATKLQPPIKVLVVYPSDVCFHHTVCCFAEFLHDHCRSDIIIDKWQKRKIAEMGPVQWLATQKEEADKVIFLRSSWNITMCEVTCHKDTGGQSESSQELFMLAFNLFCSDLKSQSLLHKYMVVYFNEENSSDNFSALNLCPKYHLMKDTDLFCRDLQNI</sequence>
<comment type="subcellular location">
    <subcellularLocation>
        <location evidence="1">Cell membrane</location>
        <topology evidence="1">Single-pass type I membrane protein</topology>
    </subcellularLocation>
</comment>
<keyword evidence="6 9" id="KW-0472">Membrane</keyword>
<dbReference type="GO" id="GO:0005886">
    <property type="term" value="C:plasma membrane"/>
    <property type="evidence" value="ECO:0007669"/>
    <property type="project" value="UniProtKB-SubCell"/>
</dbReference>
<dbReference type="GO" id="GO:0050729">
    <property type="term" value="P:positive regulation of inflammatory response"/>
    <property type="evidence" value="ECO:0007669"/>
    <property type="project" value="Ensembl"/>
</dbReference>
<dbReference type="FunFam" id="3.40.50.11530:FF:000004">
    <property type="entry name" value="Interleukin 17 receptor B"/>
    <property type="match status" value="1"/>
</dbReference>
<dbReference type="Proteomes" id="UP000002279">
    <property type="component" value="Chromosome X1"/>
</dbReference>
<dbReference type="FunCoup" id="A0A6I8NW76">
    <property type="interactions" value="445"/>
</dbReference>
<evidence type="ECO:0000313" key="12">
    <source>
        <dbReference type="Proteomes" id="UP000002279"/>
    </source>
</evidence>
<dbReference type="Gene3D" id="2.60.40.2160">
    <property type="entry name" value="Interleukin-17 receptor A/B, fibronectin-III-like domain 1"/>
    <property type="match status" value="1"/>
</dbReference>
<dbReference type="InterPro" id="IPR043046">
    <property type="entry name" value="IL17RA/B_FnIII-like_2_sf"/>
</dbReference>
<keyword evidence="7" id="KW-0675">Receptor</keyword>
<keyword evidence="8" id="KW-0325">Glycoprotein</keyword>
<evidence type="ECO:0000256" key="3">
    <source>
        <dbReference type="ARBA" id="ARBA00022692"/>
    </source>
</evidence>
<keyword evidence="5 9" id="KW-1133">Transmembrane helix</keyword>
<evidence type="ECO:0000256" key="1">
    <source>
        <dbReference type="ARBA" id="ARBA00004251"/>
    </source>
</evidence>
<accession>A0A6I8NW76</accession>
<dbReference type="AlphaFoldDB" id="A0A6I8NW76"/>
<evidence type="ECO:0000256" key="4">
    <source>
        <dbReference type="ARBA" id="ARBA00022729"/>
    </source>
</evidence>
<keyword evidence="12" id="KW-1185">Reference proteome</keyword>
<dbReference type="GO" id="GO:0030368">
    <property type="term" value="F:interleukin-17 receptor activity"/>
    <property type="evidence" value="ECO:0000318"/>
    <property type="project" value="GO_Central"/>
</dbReference>
<keyword evidence="2" id="KW-1003">Cell membrane</keyword>
<dbReference type="Bgee" id="ENSOANG00000041940">
    <property type="expression patterns" value="Expressed in ovary and 4 other cell types or tissues"/>
</dbReference>
<dbReference type="PANTHER" id="PTHR15583">
    <property type="entry name" value="INTERLEUKIN-17 RECEPTOR"/>
    <property type="match status" value="1"/>
</dbReference>
<feature type="domain" description="SEFIR" evidence="10">
    <location>
        <begin position="315"/>
        <end position="461"/>
    </location>
</feature>
<name>A0A6I8NW76_ORNAN</name>
<evidence type="ECO:0000259" key="10">
    <source>
        <dbReference type="PROSITE" id="PS51534"/>
    </source>
</evidence>
<dbReference type="Pfam" id="PF16556">
    <property type="entry name" value="IL17R_fnIII_D1"/>
    <property type="match status" value="1"/>
</dbReference>
<dbReference type="PANTHER" id="PTHR15583:SF11">
    <property type="entry name" value="INTERLEUKIN-17 RECEPTOR B"/>
    <property type="match status" value="1"/>
</dbReference>
<evidence type="ECO:0000256" key="8">
    <source>
        <dbReference type="ARBA" id="ARBA00023180"/>
    </source>
</evidence>
<dbReference type="GO" id="GO:0005737">
    <property type="term" value="C:cytoplasm"/>
    <property type="evidence" value="ECO:0007669"/>
    <property type="project" value="Ensembl"/>
</dbReference>
<dbReference type="InterPro" id="IPR038683">
    <property type="entry name" value="IL17RA/B_FnIII-like_1_sf"/>
</dbReference>
<dbReference type="InterPro" id="IPR032356">
    <property type="entry name" value="IL17R_A/B_N"/>
</dbReference>
<dbReference type="GO" id="GO:0009986">
    <property type="term" value="C:cell surface"/>
    <property type="evidence" value="ECO:0007669"/>
    <property type="project" value="Ensembl"/>
</dbReference>
<organism evidence="11 12">
    <name type="scientific">Ornithorhynchus anatinus</name>
    <name type="common">Duckbill platypus</name>
    <dbReference type="NCBI Taxonomy" id="9258"/>
    <lineage>
        <taxon>Eukaryota</taxon>
        <taxon>Metazoa</taxon>
        <taxon>Chordata</taxon>
        <taxon>Craniata</taxon>
        <taxon>Vertebrata</taxon>
        <taxon>Euteleostomi</taxon>
        <taxon>Mammalia</taxon>
        <taxon>Monotremata</taxon>
        <taxon>Ornithorhynchidae</taxon>
        <taxon>Ornithorhynchus</taxon>
    </lineage>
</organism>
<dbReference type="InterPro" id="IPR013568">
    <property type="entry name" value="SEFIR_dom"/>
</dbReference>
<feature type="transmembrane region" description="Helical" evidence="9">
    <location>
        <begin position="275"/>
        <end position="297"/>
    </location>
</feature>
<evidence type="ECO:0000256" key="5">
    <source>
        <dbReference type="ARBA" id="ARBA00022989"/>
    </source>
</evidence>
<gene>
    <name evidence="11" type="primary">IL17RB</name>
</gene>
<dbReference type="GO" id="GO:0032754">
    <property type="term" value="P:positive regulation of interleukin-5 production"/>
    <property type="evidence" value="ECO:0007669"/>
    <property type="project" value="Ensembl"/>
</dbReference>
<reference evidence="11" key="3">
    <citation type="submission" date="2025-09" db="UniProtKB">
        <authorList>
            <consortium name="Ensembl"/>
        </authorList>
    </citation>
    <scope>IDENTIFICATION</scope>
    <source>
        <strain evidence="11">Glennie</strain>
    </source>
</reference>
<dbReference type="GO" id="GO:0032736">
    <property type="term" value="P:positive regulation of interleukin-13 production"/>
    <property type="evidence" value="ECO:0007669"/>
    <property type="project" value="Ensembl"/>
</dbReference>
<proteinExistence type="predicted"/>
<dbReference type="Gene3D" id="3.40.50.11530">
    <property type="match status" value="1"/>
</dbReference>
<keyword evidence="4" id="KW-0732">Signal</keyword>
<dbReference type="PROSITE" id="PS51534">
    <property type="entry name" value="SEFIR"/>
    <property type="match status" value="1"/>
</dbReference>
<evidence type="ECO:0000256" key="2">
    <source>
        <dbReference type="ARBA" id="ARBA00022475"/>
    </source>
</evidence>
<reference evidence="11" key="2">
    <citation type="submission" date="2025-08" db="UniProtKB">
        <authorList>
            <consortium name="Ensembl"/>
        </authorList>
    </citation>
    <scope>IDENTIFICATION</scope>
    <source>
        <strain evidence="11">Glennie</strain>
    </source>
</reference>
<dbReference type="Gene3D" id="2.60.40.2150">
    <property type="entry name" value="Interleukin-17 receptor A/B, fibronectin-III-like domain 2"/>
    <property type="match status" value="1"/>
</dbReference>
<dbReference type="Ensembl" id="ENSOANT00000047358.1">
    <property type="protein sequence ID" value="ENSOANP00000045166.1"/>
    <property type="gene ID" value="ENSOANG00000041940.1"/>
</dbReference>
<keyword evidence="3 9" id="KW-0812">Transmembrane</keyword>
<dbReference type="FunFam" id="2.60.40.2160:FF:000002">
    <property type="entry name" value="Interleukin 17 receptor B"/>
    <property type="match status" value="1"/>
</dbReference>
<dbReference type="Pfam" id="PF08357">
    <property type="entry name" value="SEFIR"/>
    <property type="match status" value="1"/>
</dbReference>
<evidence type="ECO:0000256" key="9">
    <source>
        <dbReference type="SAM" id="Phobius"/>
    </source>
</evidence>
<dbReference type="OMA" id="HKYMVVY"/>
<evidence type="ECO:0000256" key="6">
    <source>
        <dbReference type="ARBA" id="ARBA00023136"/>
    </source>
</evidence>
<reference evidence="11 12" key="1">
    <citation type="journal article" date="2008" name="Nature">
        <title>Genome analysis of the platypus reveals unique signatures of evolution.</title>
        <authorList>
            <person name="Warren W.C."/>
            <person name="Hillier L.W."/>
            <person name="Marshall Graves J.A."/>
            <person name="Birney E."/>
            <person name="Ponting C.P."/>
            <person name="Grutzner F."/>
            <person name="Belov K."/>
            <person name="Miller W."/>
            <person name="Clarke L."/>
            <person name="Chinwalla A.T."/>
            <person name="Yang S.P."/>
            <person name="Heger A."/>
            <person name="Locke D.P."/>
            <person name="Miethke P."/>
            <person name="Waters P.D."/>
            <person name="Veyrunes F."/>
            <person name="Fulton L."/>
            <person name="Fulton B."/>
            <person name="Graves T."/>
            <person name="Wallis J."/>
            <person name="Puente X.S."/>
            <person name="Lopez-Otin C."/>
            <person name="Ordonez G.R."/>
            <person name="Eichler E.E."/>
            <person name="Chen L."/>
            <person name="Cheng Z."/>
            <person name="Deakin J.E."/>
            <person name="Alsop A."/>
            <person name="Thompson K."/>
            <person name="Kirby P."/>
            <person name="Papenfuss A.T."/>
            <person name="Wakefield M.J."/>
            <person name="Olender T."/>
            <person name="Lancet D."/>
            <person name="Huttley G.A."/>
            <person name="Smit A.F."/>
            <person name="Pask A."/>
            <person name="Temple-Smith P."/>
            <person name="Batzer M.A."/>
            <person name="Walker J.A."/>
            <person name="Konkel M.K."/>
            <person name="Harris R.S."/>
            <person name="Whittington C.M."/>
            <person name="Wong E.S."/>
            <person name="Gemmell N.J."/>
            <person name="Buschiazzo E."/>
            <person name="Vargas Jentzsch I.M."/>
            <person name="Merkel A."/>
            <person name="Schmitz J."/>
            <person name="Zemann A."/>
            <person name="Churakov G."/>
            <person name="Kriegs J.O."/>
            <person name="Brosius J."/>
            <person name="Murchison E.P."/>
            <person name="Sachidanandam R."/>
            <person name="Smith C."/>
            <person name="Hannon G.J."/>
            <person name="Tsend-Ayush E."/>
            <person name="McMillan D."/>
            <person name="Attenborough R."/>
            <person name="Rens W."/>
            <person name="Ferguson-Smith M."/>
            <person name="Lefevre C.M."/>
            <person name="Sharp J.A."/>
            <person name="Nicholas K.R."/>
            <person name="Ray D.A."/>
            <person name="Kube M."/>
            <person name="Reinhardt R."/>
            <person name="Pringle T.H."/>
            <person name="Taylor J."/>
            <person name="Jones R.C."/>
            <person name="Nixon B."/>
            <person name="Dacheux J.L."/>
            <person name="Niwa H."/>
            <person name="Sekita Y."/>
            <person name="Huang X."/>
            <person name="Stark A."/>
            <person name="Kheradpour P."/>
            <person name="Kellis M."/>
            <person name="Flicek P."/>
            <person name="Chen Y."/>
            <person name="Webber C."/>
            <person name="Hardison R."/>
            <person name="Nelson J."/>
            <person name="Hallsworth-Pepin K."/>
            <person name="Delehaunty K."/>
            <person name="Markovic C."/>
            <person name="Minx P."/>
            <person name="Feng Y."/>
            <person name="Kremitzki C."/>
            <person name="Mitreva M."/>
            <person name="Glasscock J."/>
            <person name="Wylie T."/>
            <person name="Wohldmann P."/>
            <person name="Thiru P."/>
            <person name="Nhan M.N."/>
            <person name="Pohl C.S."/>
            <person name="Smith S.M."/>
            <person name="Hou S."/>
            <person name="Nefedov M."/>
            <person name="de Jong P.J."/>
            <person name="Renfree M.B."/>
            <person name="Mardis E.R."/>
            <person name="Wilson R.K."/>
        </authorList>
    </citation>
    <scope>NUCLEOTIDE SEQUENCE [LARGE SCALE GENOMIC DNA]</scope>
    <source>
        <strain evidence="11 12">Glennie</strain>
    </source>
</reference>
<evidence type="ECO:0000256" key="7">
    <source>
        <dbReference type="ARBA" id="ARBA00023170"/>
    </source>
</evidence>
<dbReference type="InterPro" id="IPR039465">
    <property type="entry name" value="IL-17_rcpt-like"/>
</dbReference>
<dbReference type="InParanoid" id="A0A6I8NW76"/>
<dbReference type="GeneTree" id="ENSGT00940000161145"/>
<evidence type="ECO:0000313" key="11">
    <source>
        <dbReference type="Ensembl" id="ENSOANP00000045166.1"/>
    </source>
</evidence>